<evidence type="ECO:0000256" key="4">
    <source>
        <dbReference type="ARBA" id="ARBA00022801"/>
    </source>
</evidence>
<dbReference type="PANTHER" id="PTHR30636:SF3">
    <property type="entry name" value="UPF0701 PROTEIN YICC"/>
    <property type="match status" value="1"/>
</dbReference>
<dbReference type="KEGG" id="ess:ATZ33_12845"/>
<keyword evidence="10" id="KW-1185">Reference proteome</keyword>
<reference evidence="8 10" key="2">
    <citation type="submission" date="2015-12" db="EMBL/GenBank/DDBJ databases">
        <authorList>
            <person name="Lauer A."/>
            <person name="Humrighouse B."/>
            <person name="Loparev V."/>
            <person name="Shewmaker P.L."/>
            <person name="Whitney A.M."/>
            <person name="McLaughlin R.W."/>
        </authorList>
    </citation>
    <scope>NUCLEOTIDE SEQUENCE [LARGE SCALE GENOMIC DNA]</scope>
    <source>
        <strain evidence="8 10">LMG 23085</strain>
    </source>
</reference>
<dbReference type="Pfam" id="PF08340">
    <property type="entry name" value="YicC-like_C"/>
    <property type="match status" value="1"/>
</dbReference>
<dbReference type="EMBL" id="JXLC01000006">
    <property type="protein sequence ID" value="OJG92403.1"/>
    <property type="molecule type" value="Genomic_DNA"/>
</dbReference>
<feature type="domain" description="Endoribonuclease YicC-like N-terminal" evidence="6">
    <location>
        <begin position="1"/>
        <end position="159"/>
    </location>
</feature>
<feature type="domain" description="Endoribonuclease YicC-like C-terminal" evidence="7">
    <location>
        <begin position="184"/>
        <end position="294"/>
    </location>
</feature>
<dbReference type="Proteomes" id="UP000183039">
    <property type="component" value="Unassembled WGS sequence"/>
</dbReference>
<evidence type="ECO:0000313" key="11">
    <source>
        <dbReference type="Proteomes" id="UP000183039"/>
    </source>
</evidence>
<evidence type="ECO:0000259" key="6">
    <source>
        <dbReference type="Pfam" id="PF03755"/>
    </source>
</evidence>
<dbReference type="NCBIfam" id="TIGR00255">
    <property type="entry name" value="YicC/YloC family endoribonuclease"/>
    <property type="match status" value="1"/>
</dbReference>
<evidence type="ECO:0000313" key="8">
    <source>
        <dbReference type="EMBL" id="ALS02239.1"/>
    </source>
</evidence>
<evidence type="ECO:0000256" key="3">
    <source>
        <dbReference type="ARBA" id="ARBA00022759"/>
    </source>
</evidence>
<evidence type="ECO:0000313" key="9">
    <source>
        <dbReference type="EMBL" id="OJG92403.1"/>
    </source>
</evidence>
<dbReference type="RefSeq" id="WP_071877136.1">
    <property type="nucleotide sequence ID" value="NZ_JXLC01000006.1"/>
</dbReference>
<accession>A0A0S3KDA5</accession>
<dbReference type="InterPro" id="IPR013551">
    <property type="entry name" value="YicC-like_C"/>
</dbReference>
<dbReference type="Pfam" id="PF03755">
    <property type="entry name" value="YicC-like_N"/>
    <property type="match status" value="1"/>
</dbReference>
<organism evidence="9 11">
    <name type="scientific">Enterococcus silesiacus</name>
    <dbReference type="NCBI Taxonomy" id="332949"/>
    <lineage>
        <taxon>Bacteria</taxon>
        <taxon>Bacillati</taxon>
        <taxon>Bacillota</taxon>
        <taxon>Bacilli</taxon>
        <taxon>Lactobacillales</taxon>
        <taxon>Enterococcaceae</taxon>
        <taxon>Enterococcus</taxon>
    </lineage>
</organism>
<keyword evidence="4" id="KW-0378">Hydrolase</keyword>
<evidence type="ECO:0000256" key="1">
    <source>
        <dbReference type="ARBA" id="ARBA00001968"/>
    </source>
</evidence>
<dbReference type="GO" id="GO:0016787">
    <property type="term" value="F:hydrolase activity"/>
    <property type="evidence" value="ECO:0007669"/>
    <property type="project" value="UniProtKB-KW"/>
</dbReference>
<evidence type="ECO:0000256" key="5">
    <source>
        <dbReference type="ARBA" id="ARBA00035648"/>
    </source>
</evidence>
<dbReference type="OrthoDB" id="9771229at2"/>
<proteinExistence type="inferred from homology"/>
<sequence length="294" mass="34208">MKSMTGFGKESFLNDTYQIDVEIKSVNQRFLDIQLRMPKEVNPYEMAIRQMMKETLQRGRIEVYINSNKTGSGNKEVLIHWELIHQLLGEIQQELTANYPQAEFDPVKNINQLLNNSDYIEVTEKQEVDEAFGLLVLDVARKAVERIDASRLQEGQKIQQILTTYSQDFIDLVHTLSGFVAIYEKDYREKFEARLNDWLGSQVDETRLLTELAILLEKGDIHEELDRLTIHVDKLQELLIQSEPVGRELDFLIQEMNREVNTIGSKSSPIEIKNIVVQMKTILEKIREQIQNVE</sequence>
<evidence type="ECO:0000313" key="10">
    <source>
        <dbReference type="Proteomes" id="UP000065511"/>
    </source>
</evidence>
<dbReference type="Proteomes" id="UP000065511">
    <property type="component" value="Chromosome"/>
</dbReference>
<dbReference type="EMBL" id="CP013614">
    <property type="protein sequence ID" value="ALS02239.1"/>
    <property type="molecule type" value="Genomic_DNA"/>
</dbReference>
<reference evidence="9 11" key="1">
    <citation type="submission" date="2014-12" db="EMBL/GenBank/DDBJ databases">
        <title>Draft genome sequences of 29 type strains of Enterococci.</title>
        <authorList>
            <person name="Zhong Z."/>
            <person name="Sun Z."/>
            <person name="Liu W."/>
            <person name="Zhang W."/>
            <person name="Zhang H."/>
        </authorList>
    </citation>
    <scope>NUCLEOTIDE SEQUENCE [LARGE SCALE GENOMIC DNA]</scope>
    <source>
        <strain evidence="9 11">DSM 22801</strain>
    </source>
</reference>
<gene>
    <name evidence="8" type="ORF">ATZ33_12845</name>
    <name evidence="9" type="ORF">RV15_GL003196</name>
</gene>
<dbReference type="AlphaFoldDB" id="A0A0S3KDA5"/>
<dbReference type="GO" id="GO:0004521">
    <property type="term" value="F:RNA endonuclease activity"/>
    <property type="evidence" value="ECO:0007669"/>
    <property type="project" value="InterPro"/>
</dbReference>
<comment type="similarity">
    <text evidence="5">Belongs to the YicC/YloC family.</text>
</comment>
<dbReference type="InterPro" id="IPR005229">
    <property type="entry name" value="YicC/YloC-like"/>
</dbReference>
<evidence type="ECO:0000256" key="2">
    <source>
        <dbReference type="ARBA" id="ARBA00022722"/>
    </source>
</evidence>
<dbReference type="InterPro" id="IPR013527">
    <property type="entry name" value="YicC-like_N"/>
</dbReference>
<protein>
    <submittedName>
        <fullName evidence="9">TIGR00255 family protein</fullName>
    </submittedName>
</protein>
<evidence type="ECO:0000259" key="7">
    <source>
        <dbReference type="Pfam" id="PF08340"/>
    </source>
</evidence>
<keyword evidence="3" id="KW-0255">Endonuclease</keyword>
<name>A0A0S3KDA5_9ENTE</name>
<keyword evidence="2" id="KW-0540">Nuclease</keyword>
<comment type="cofactor">
    <cofactor evidence="1">
        <name>a divalent metal cation</name>
        <dbReference type="ChEBI" id="CHEBI:60240"/>
    </cofactor>
</comment>
<dbReference type="PANTHER" id="PTHR30636">
    <property type="entry name" value="UPF0701 PROTEIN YICC"/>
    <property type="match status" value="1"/>
</dbReference>